<dbReference type="HAMAP" id="MF_00037">
    <property type="entry name" value="MurB"/>
    <property type="match status" value="1"/>
</dbReference>
<protein>
    <recommendedName>
        <fullName evidence="17">UDP-N-acetylenolpyruvoylglucosamine reductase</fullName>
        <ecNumber evidence="17">1.3.1.98</ecNumber>
    </recommendedName>
    <alternativeName>
        <fullName evidence="17">UDP-N-acetylmuramate dehydrogenase</fullName>
    </alternativeName>
</protein>
<dbReference type="UniPathway" id="UPA00219"/>
<keyword evidence="9 17" id="KW-0274">FAD</keyword>
<proteinExistence type="inferred from homology"/>
<evidence type="ECO:0000256" key="16">
    <source>
        <dbReference type="ARBA" id="ARBA00048914"/>
    </source>
</evidence>
<dbReference type="NCBIfam" id="TIGR00179">
    <property type="entry name" value="murB"/>
    <property type="match status" value="1"/>
</dbReference>
<dbReference type="GO" id="GO:0051301">
    <property type="term" value="P:cell division"/>
    <property type="evidence" value="ECO:0007669"/>
    <property type="project" value="UniProtKB-KW"/>
</dbReference>
<dbReference type="InterPro" id="IPR036635">
    <property type="entry name" value="MurB_C_sf"/>
</dbReference>
<keyword evidence="14 17" id="KW-0131">Cell cycle</keyword>
<evidence type="ECO:0000256" key="10">
    <source>
        <dbReference type="ARBA" id="ARBA00022857"/>
    </source>
</evidence>
<dbReference type="GO" id="GO:0005829">
    <property type="term" value="C:cytosol"/>
    <property type="evidence" value="ECO:0007669"/>
    <property type="project" value="TreeGrafter"/>
</dbReference>
<evidence type="ECO:0000313" key="19">
    <source>
        <dbReference type="EMBL" id="KAA8889934.1"/>
    </source>
</evidence>
<dbReference type="Pfam" id="PF01565">
    <property type="entry name" value="FAD_binding_4"/>
    <property type="match status" value="1"/>
</dbReference>
<organism evidence="19 20">
    <name type="scientific">Nocardia colli</name>
    <dbReference type="NCBI Taxonomy" id="2545717"/>
    <lineage>
        <taxon>Bacteria</taxon>
        <taxon>Bacillati</taxon>
        <taxon>Actinomycetota</taxon>
        <taxon>Actinomycetes</taxon>
        <taxon>Mycobacteriales</taxon>
        <taxon>Nocardiaceae</taxon>
        <taxon>Nocardia</taxon>
    </lineage>
</organism>
<dbReference type="OrthoDB" id="9804753at2"/>
<keyword evidence="6 17" id="KW-0963">Cytoplasm</keyword>
<evidence type="ECO:0000256" key="5">
    <source>
        <dbReference type="ARBA" id="ARBA00010485"/>
    </source>
</evidence>
<dbReference type="InterPro" id="IPR016166">
    <property type="entry name" value="FAD-bd_PCMH"/>
</dbReference>
<dbReference type="SUPFAM" id="SSF56176">
    <property type="entry name" value="FAD-binding/transporter-associated domain-like"/>
    <property type="match status" value="1"/>
</dbReference>
<dbReference type="Gene3D" id="3.30.43.10">
    <property type="entry name" value="Uridine Diphospho-n-acetylenolpyruvylglucosamine Reductase, domain 2"/>
    <property type="match status" value="1"/>
</dbReference>
<evidence type="ECO:0000256" key="8">
    <source>
        <dbReference type="ARBA" id="ARBA00022630"/>
    </source>
</evidence>
<evidence type="ECO:0000256" key="2">
    <source>
        <dbReference type="ARBA" id="ARBA00003921"/>
    </source>
</evidence>
<evidence type="ECO:0000256" key="17">
    <source>
        <dbReference type="HAMAP-Rule" id="MF_00037"/>
    </source>
</evidence>
<dbReference type="PANTHER" id="PTHR21071:SF4">
    <property type="entry name" value="UDP-N-ACETYLENOLPYRUVOYLGLUCOSAMINE REDUCTASE"/>
    <property type="match status" value="1"/>
</dbReference>
<dbReference type="InterPro" id="IPR006094">
    <property type="entry name" value="Oxid_FAD_bind_N"/>
</dbReference>
<evidence type="ECO:0000256" key="6">
    <source>
        <dbReference type="ARBA" id="ARBA00022490"/>
    </source>
</evidence>
<keyword evidence="20" id="KW-1185">Reference proteome</keyword>
<feature type="active site" evidence="17">
    <location>
        <position position="377"/>
    </location>
</feature>
<evidence type="ECO:0000256" key="7">
    <source>
        <dbReference type="ARBA" id="ARBA00022618"/>
    </source>
</evidence>
<dbReference type="InterPro" id="IPR016167">
    <property type="entry name" value="FAD-bd_PCMH_sub1"/>
</dbReference>
<dbReference type="Pfam" id="PF02873">
    <property type="entry name" value="MurB_C"/>
    <property type="match status" value="1"/>
</dbReference>
<dbReference type="GO" id="GO:0008360">
    <property type="term" value="P:regulation of cell shape"/>
    <property type="evidence" value="ECO:0007669"/>
    <property type="project" value="UniProtKB-KW"/>
</dbReference>
<keyword evidence="8 17" id="KW-0285">Flavoprotein</keyword>
<evidence type="ECO:0000256" key="4">
    <source>
        <dbReference type="ARBA" id="ARBA00004752"/>
    </source>
</evidence>
<keyword evidence="13 17" id="KW-0560">Oxidoreductase</keyword>
<evidence type="ECO:0000256" key="11">
    <source>
        <dbReference type="ARBA" id="ARBA00022960"/>
    </source>
</evidence>
<name>A0A5N0ENQ4_9NOCA</name>
<dbReference type="AlphaFoldDB" id="A0A5N0ENQ4"/>
<gene>
    <name evidence="17" type="primary">murB</name>
    <name evidence="19" type="ORF">F3087_01005</name>
</gene>
<feature type="active site" evidence="17">
    <location>
        <position position="196"/>
    </location>
</feature>
<evidence type="ECO:0000256" key="1">
    <source>
        <dbReference type="ARBA" id="ARBA00001974"/>
    </source>
</evidence>
<comment type="catalytic activity">
    <reaction evidence="16 17">
        <text>UDP-N-acetyl-alpha-D-muramate + NADP(+) = UDP-N-acetyl-3-O-(1-carboxyvinyl)-alpha-D-glucosamine + NADPH + H(+)</text>
        <dbReference type="Rhea" id="RHEA:12248"/>
        <dbReference type="ChEBI" id="CHEBI:15378"/>
        <dbReference type="ChEBI" id="CHEBI:57783"/>
        <dbReference type="ChEBI" id="CHEBI:58349"/>
        <dbReference type="ChEBI" id="CHEBI:68483"/>
        <dbReference type="ChEBI" id="CHEBI:70757"/>
        <dbReference type="EC" id="1.3.1.98"/>
    </reaction>
</comment>
<dbReference type="Gene3D" id="3.90.78.10">
    <property type="entry name" value="UDP-N-acetylenolpyruvoylglucosamine reductase, C-terminal domain"/>
    <property type="match status" value="1"/>
</dbReference>
<dbReference type="InterPro" id="IPR003170">
    <property type="entry name" value="MurB"/>
</dbReference>
<accession>A0A5N0ENQ4</accession>
<comment type="pathway">
    <text evidence="4 17">Cell wall biogenesis; peptidoglycan biosynthesis.</text>
</comment>
<comment type="function">
    <text evidence="2 17">Cell wall formation.</text>
</comment>
<dbReference type="GO" id="GO:0009252">
    <property type="term" value="P:peptidoglycan biosynthetic process"/>
    <property type="evidence" value="ECO:0007669"/>
    <property type="project" value="UniProtKB-UniRule"/>
</dbReference>
<reference evidence="19 20" key="1">
    <citation type="submission" date="2019-09" db="EMBL/GenBank/DDBJ databases">
        <authorList>
            <person name="Wang X."/>
        </authorList>
    </citation>
    <scope>NUCLEOTIDE SEQUENCE [LARGE SCALE GENOMIC DNA]</scope>
    <source>
        <strain evidence="19 20">CICC 11023</strain>
    </source>
</reference>
<dbReference type="PROSITE" id="PS51387">
    <property type="entry name" value="FAD_PCMH"/>
    <property type="match status" value="1"/>
</dbReference>
<dbReference type="GO" id="GO:0071949">
    <property type="term" value="F:FAD binding"/>
    <property type="evidence" value="ECO:0007669"/>
    <property type="project" value="InterPro"/>
</dbReference>
<comment type="cofactor">
    <cofactor evidence="1 17">
        <name>FAD</name>
        <dbReference type="ChEBI" id="CHEBI:57692"/>
    </cofactor>
</comment>
<dbReference type="InterPro" id="IPR016169">
    <property type="entry name" value="FAD-bd_PCMH_sub2"/>
</dbReference>
<evidence type="ECO:0000313" key="20">
    <source>
        <dbReference type="Proteomes" id="UP000323876"/>
    </source>
</evidence>
<keyword evidence="15 17" id="KW-0961">Cell wall biogenesis/degradation</keyword>
<dbReference type="Gene3D" id="3.30.465.10">
    <property type="match status" value="1"/>
</dbReference>
<evidence type="ECO:0000256" key="3">
    <source>
        <dbReference type="ARBA" id="ARBA00004496"/>
    </source>
</evidence>
<dbReference type="InterPro" id="IPR011601">
    <property type="entry name" value="MurB_C"/>
</dbReference>
<keyword evidence="7 17" id="KW-0132">Cell division</keyword>
<feature type="domain" description="FAD-binding PCMH-type" evidence="18">
    <location>
        <begin position="53"/>
        <end position="218"/>
    </location>
</feature>
<evidence type="ECO:0000256" key="13">
    <source>
        <dbReference type="ARBA" id="ARBA00023002"/>
    </source>
</evidence>
<keyword evidence="10 17" id="KW-0521">NADP</keyword>
<comment type="subcellular location">
    <subcellularLocation>
        <location evidence="3 17">Cytoplasm</location>
    </subcellularLocation>
</comment>
<dbReference type="EC" id="1.3.1.98" evidence="17"/>
<comment type="similarity">
    <text evidence="5 17">Belongs to the MurB family.</text>
</comment>
<dbReference type="PANTHER" id="PTHR21071">
    <property type="entry name" value="UDP-N-ACETYLENOLPYRUVOYLGLUCOSAMINE REDUCTASE"/>
    <property type="match status" value="1"/>
</dbReference>
<evidence type="ECO:0000256" key="12">
    <source>
        <dbReference type="ARBA" id="ARBA00022984"/>
    </source>
</evidence>
<dbReference type="SUPFAM" id="SSF56194">
    <property type="entry name" value="Uridine diphospho-N-Acetylenolpyruvylglucosamine reductase, MurB, C-terminal domain"/>
    <property type="match status" value="1"/>
</dbReference>
<dbReference type="GO" id="GO:0071555">
    <property type="term" value="P:cell wall organization"/>
    <property type="evidence" value="ECO:0007669"/>
    <property type="project" value="UniProtKB-KW"/>
</dbReference>
<feature type="active site" description="Proton donor" evidence="17">
    <location>
        <position position="273"/>
    </location>
</feature>
<evidence type="ECO:0000259" key="18">
    <source>
        <dbReference type="PROSITE" id="PS51387"/>
    </source>
</evidence>
<keyword evidence="11 17" id="KW-0133">Cell shape</keyword>
<evidence type="ECO:0000256" key="15">
    <source>
        <dbReference type="ARBA" id="ARBA00023316"/>
    </source>
</evidence>
<dbReference type="NCBIfam" id="NF010478">
    <property type="entry name" value="PRK13903.1"/>
    <property type="match status" value="1"/>
</dbReference>
<dbReference type="InterPro" id="IPR036318">
    <property type="entry name" value="FAD-bd_PCMH-like_sf"/>
</dbReference>
<evidence type="ECO:0000256" key="9">
    <source>
        <dbReference type="ARBA" id="ARBA00022827"/>
    </source>
</evidence>
<dbReference type="EMBL" id="VXLC01000001">
    <property type="protein sequence ID" value="KAA8889934.1"/>
    <property type="molecule type" value="Genomic_DNA"/>
</dbReference>
<comment type="caution">
    <text evidence="19">The sequence shown here is derived from an EMBL/GenBank/DDBJ whole genome shotgun (WGS) entry which is preliminary data.</text>
</comment>
<sequence>MRVAGRVRQRCSHGRTRYRLPVRTSRVVPSDVLAATGARIRESVPLAELTTLRVGGPATVAECTTTESLVATVRALDAAGLPVLLIAGGSNLLISDDGFDGVVVRVATGGVELGADGVLAEAGANWDAVVAATVSAGLGGLECLSGIPGSAGATPVQNVGAYGAEVANLLRRVRLLDRHTGEIRWAEPGELGFGYRTSVLKHRDDALVLAVEFALDPTGASAPLRYGELATTLGAADGESRPAAEVRDAVLRLRAGKGMVLDPADHDTWSAGSFFTNPVVPEDRVPEVRAAIAAYVGDVTVPTYPAPDGVKFSAGWLIERAGFAKGFPGPDAPARLSTKHTLALTNRGAATAADLADLARTVRDGVAARFGIRLEPEPVTVDVPV</sequence>
<dbReference type="GO" id="GO:0008762">
    <property type="term" value="F:UDP-N-acetylmuramate dehydrogenase activity"/>
    <property type="evidence" value="ECO:0007669"/>
    <property type="project" value="UniProtKB-UniRule"/>
</dbReference>
<evidence type="ECO:0000256" key="14">
    <source>
        <dbReference type="ARBA" id="ARBA00023306"/>
    </source>
</evidence>
<dbReference type="Proteomes" id="UP000323876">
    <property type="component" value="Unassembled WGS sequence"/>
</dbReference>
<keyword evidence="12 17" id="KW-0573">Peptidoglycan synthesis</keyword>